<accession>A0ABS0C5I8</accession>
<protein>
    <recommendedName>
        <fullName evidence="4">Yip1 domain-containing protein</fullName>
    </recommendedName>
</protein>
<evidence type="ECO:0000313" key="2">
    <source>
        <dbReference type="EMBL" id="MBF6225639.1"/>
    </source>
</evidence>
<dbReference type="EMBL" id="JADLRE010000007">
    <property type="protein sequence ID" value="MBF6225639.1"/>
    <property type="molecule type" value="Genomic_DNA"/>
</dbReference>
<feature type="transmembrane region" description="Helical" evidence="1">
    <location>
        <begin position="80"/>
        <end position="109"/>
    </location>
</feature>
<feature type="transmembrane region" description="Helical" evidence="1">
    <location>
        <begin position="23"/>
        <end position="41"/>
    </location>
</feature>
<organism evidence="2 3">
    <name type="scientific">Nocardia abscessus</name>
    <dbReference type="NCBI Taxonomy" id="120957"/>
    <lineage>
        <taxon>Bacteria</taxon>
        <taxon>Bacillati</taxon>
        <taxon>Actinomycetota</taxon>
        <taxon>Actinomycetes</taxon>
        <taxon>Mycobacteriales</taxon>
        <taxon>Nocardiaceae</taxon>
        <taxon>Nocardia</taxon>
    </lineage>
</organism>
<evidence type="ECO:0000313" key="3">
    <source>
        <dbReference type="Proteomes" id="UP000807309"/>
    </source>
</evidence>
<gene>
    <name evidence="2" type="ORF">IU470_11050</name>
</gene>
<feature type="transmembrane region" description="Helical" evidence="1">
    <location>
        <begin position="149"/>
        <end position="169"/>
    </location>
</feature>
<name>A0ABS0C5I8_9NOCA</name>
<feature type="transmembrane region" description="Helical" evidence="1">
    <location>
        <begin position="48"/>
        <end position="68"/>
    </location>
</feature>
<sequence length="198" mass="20676">MVGLRALRTGSGYWTAATWTTSLWFIPQLIAVAAAMAVIYPDRNEPPVGCYLTISAVGALIGVGSAWSSSPKLRGVALGVLTASAVLLCVPALRVFPLALPLAAIWITVASADEDESSTSGLGRAHFAGCSVAMLVNAVPLIATAYYLLFLYAFVLAAEIVIVVILLLSKGRARQFGTGVAISWLGLSVSILVSLPVW</sequence>
<evidence type="ECO:0000256" key="1">
    <source>
        <dbReference type="SAM" id="Phobius"/>
    </source>
</evidence>
<keyword evidence="1" id="KW-0812">Transmembrane</keyword>
<dbReference type="RefSeq" id="WP_195032882.1">
    <property type="nucleotide sequence ID" value="NZ_JADLRE010000007.1"/>
</dbReference>
<keyword evidence="1" id="KW-1133">Transmembrane helix</keyword>
<keyword evidence="1" id="KW-0472">Membrane</keyword>
<comment type="caution">
    <text evidence="2">The sequence shown here is derived from an EMBL/GenBank/DDBJ whole genome shotgun (WGS) entry which is preliminary data.</text>
</comment>
<dbReference type="Proteomes" id="UP000807309">
    <property type="component" value="Unassembled WGS sequence"/>
</dbReference>
<feature type="transmembrane region" description="Helical" evidence="1">
    <location>
        <begin position="176"/>
        <end position="197"/>
    </location>
</feature>
<evidence type="ECO:0008006" key="4">
    <source>
        <dbReference type="Google" id="ProtNLM"/>
    </source>
</evidence>
<reference evidence="2 3" key="1">
    <citation type="submission" date="2020-10" db="EMBL/GenBank/DDBJ databases">
        <title>Identification of Nocardia species via Next-generation sequencing and recognition of intraspecies genetic diversity.</title>
        <authorList>
            <person name="Li P."/>
            <person name="Li P."/>
            <person name="Lu B."/>
        </authorList>
    </citation>
    <scope>NUCLEOTIDE SEQUENCE [LARGE SCALE GENOMIC DNA]</scope>
    <source>
        <strain evidence="2 3">N-11</strain>
    </source>
</reference>
<keyword evidence="3" id="KW-1185">Reference proteome</keyword>
<proteinExistence type="predicted"/>